<dbReference type="SUPFAM" id="SSF53901">
    <property type="entry name" value="Thiolase-like"/>
    <property type="match status" value="1"/>
</dbReference>
<dbReference type="PANTHER" id="PTHR43323">
    <property type="entry name" value="3-HYDROXY-3-METHYLGLUTARYL COENZYME A SYNTHASE"/>
    <property type="match status" value="1"/>
</dbReference>
<comment type="similarity">
    <text evidence="1">Belongs to the thiolase-like superfamily. HMG-CoA synthase family.</text>
</comment>
<dbReference type="Proteomes" id="UP000265520">
    <property type="component" value="Unassembled WGS sequence"/>
</dbReference>
<accession>A0A392MWG9</accession>
<evidence type="ECO:0000313" key="5">
    <source>
        <dbReference type="EMBL" id="MCH91841.1"/>
    </source>
</evidence>
<feature type="non-terminal residue" evidence="5">
    <location>
        <position position="110"/>
    </location>
</feature>
<evidence type="ECO:0000259" key="4">
    <source>
        <dbReference type="Pfam" id="PF08540"/>
    </source>
</evidence>
<dbReference type="Pfam" id="PF08540">
    <property type="entry name" value="HMG_CoA_synt_C"/>
    <property type="match status" value="1"/>
</dbReference>
<organism evidence="5 6">
    <name type="scientific">Trifolium medium</name>
    <dbReference type="NCBI Taxonomy" id="97028"/>
    <lineage>
        <taxon>Eukaryota</taxon>
        <taxon>Viridiplantae</taxon>
        <taxon>Streptophyta</taxon>
        <taxon>Embryophyta</taxon>
        <taxon>Tracheophyta</taxon>
        <taxon>Spermatophyta</taxon>
        <taxon>Magnoliopsida</taxon>
        <taxon>eudicotyledons</taxon>
        <taxon>Gunneridae</taxon>
        <taxon>Pentapetalae</taxon>
        <taxon>rosids</taxon>
        <taxon>fabids</taxon>
        <taxon>Fabales</taxon>
        <taxon>Fabaceae</taxon>
        <taxon>Papilionoideae</taxon>
        <taxon>50 kb inversion clade</taxon>
        <taxon>NPAAA clade</taxon>
        <taxon>Hologalegina</taxon>
        <taxon>IRL clade</taxon>
        <taxon>Trifolieae</taxon>
        <taxon>Trifolium</taxon>
    </lineage>
</organism>
<reference evidence="5 6" key="1">
    <citation type="journal article" date="2018" name="Front. Plant Sci.">
        <title>Red Clover (Trifolium pratense) and Zigzag Clover (T. medium) - A Picture of Genomic Similarities and Differences.</title>
        <authorList>
            <person name="Dluhosova J."/>
            <person name="Istvanek J."/>
            <person name="Nedelnik J."/>
            <person name="Repkova J."/>
        </authorList>
    </citation>
    <scope>NUCLEOTIDE SEQUENCE [LARGE SCALE GENOMIC DNA]</scope>
    <source>
        <strain evidence="6">cv. 10/8</strain>
        <tissue evidence="5">Leaf</tissue>
    </source>
</reference>
<dbReference type="InterPro" id="IPR013528">
    <property type="entry name" value="HMG_CoA_synth_N"/>
</dbReference>
<dbReference type="GO" id="GO:0006084">
    <property type="term" value="P:acetyl-CoA metabolic process"/>
    <property type="evidence" value="ECO:0007669"/>
    <property type="project" value="InterPro"/>
</dbReference>
<dbReference type="EMBL" id="LXQA010021271">
    <property type="protein sequence ID" value="MCH91841.1"/>
    <property type="molecule type" value="Genomic_DNA"/>
</dbReference>
<dbReference type="Pfam" id="PF01154">
    <property type="entry name" value="HMG_CoA_synt_N"/>
    <property type="match status" value="1"/>
</dbReference>
<dbReference type="InterPro" id="IPR016039">
    <property type="entry name" value="Thiolase-like"/>
</dbReference>
<proteinExistence type="inferred from homology"/>
<name>A0A392MWG9_9FABA</name>
<dbReference type="InterPro" id="IPR013746">
    <property type="entry name" value="HMG_CoA_synt_C_dom"/>
</dbReference>
<evidence type="ECO:0000313" key="6">
    <source>
        <dbReference type="Proteomes" id="UP000265520"/>
    </source>
</evidence>
<dbReference type="GO" id="GO:0004421">
    <property type="term" value="F:hydroxymethylglutaryl-CoA synthase activity"/>
    <property type="evidence" value="ECO:0007669"/>
    <property type="project" value="InterPro"/>
</dbReference>
<evidence type="ECO:0000256" key="1">
    <source>
        <dbReference type="ARBA" id="ARBA00007061"/>
    </source>
</evidence>
<feature type="domain" description="Hydroxymethylglutaryl-coenzyme A synthase C-terminal" evidence="4">
    <location>
        <begin position="59"/>
        <end position="109"/>
    </location>
</feature>
<evidence type="ECO:0000259" key="3">
    <source>
        <dbReference type="Pfam" id="PF01154"/>
    </source>
</evidence>
<dbReference type="PANTHER" id="PTHR43323:SF2">
    <property type="entry name" value="HYDROXYMETHYLGLUTARYL-COA SYNTHASE"/>
    <property type="match status" value="1"/>
</dbReference>
<dbReference type="GO" id="GO:0010142">
    <property type="term" value="P:farnesyl diphosphate biosynthetic process, mevalonate pathway"/>
    <property type="evidence" value="ECO:0007669"/>
    <property type="project" value="InterPro"/>
</dbReference>
<comment type="caution">
    <text evidence="5">The sequence shown here is derived from an EMBL/GenBank/DDBJ whole genome shotgun (WGS) entry which is preliminary data.</text>
</comment>
<dbReference type="AlphaFoldDB" id="A0A392MWG9"/>
<keyword evidence="2" id="KW-0808">Transferase</keyword>
<keyword evidence="6" id="KW-1185">Reference proteome</keyword>
<gene>
    <name evidence="5" type="ORF">A2U01_0012771</name>
</gene>
<feature type="domain" description="Hydroxymethylglutaryl-coenzyme A synthase N-terminal" evidence="3">
    <location>
        <begin position="31"/>
        <end position="58"/>
    </location>
</feature>
<protein>
    <submittedName>
        <fullName evidence="5">Hydroxymethylglutaryl-CoA synthase</fullName>
    </submittedName>
</protein>
<dbReference type="Gene3D" id="3.40.47.10">
    <property type="match status" value="1"/>
</dbReference>
<evidence type="ECO:0000256" key="2">
    <source>
        <dbReference type="ARBA" id="ARBA00022679"/>
    </source>
</evidence>
<sequence length="110" mass="11947">MHAMEELPLCSTVSTGWRAIHGMDDMDLLSAPTVYAEGPARPTGGAAAIAMLIGPDAPIAFESKLRGSHMAHVYDFYKPDLASEYPVVDGKLSQTCYLMALDTCYKNFCQ</sequence>